<name>A0A663NCG5_ATHCN</name>
<sequence>SAAGEGEAPHKVVWLSSFSVTAWGFPATCMSHSCISLMQHLGELALQASLPFVSSSRNRADSCQTMPTPPPLLGCILPKATGICGPEHCLALAEHPARSTCCW</sequence>
<accession>A0A663NCG5</accession>
<dbReference type="Proteomes" id="UP000472269">
    <property type="component" value="Unplaced"/>
</dbReference>
<reference evidence="1" key="2">
    <citation type="submission" date="2025-09" db="UniProtKB">
        <authorList>
            <consortium name="Ensembl"/>
        </authorList>
    </citation>
    <scope>IDENTIFICATION</scope>
</reference>
<dbReference type="AlphaFoldDB" id="A0A663NCG5"/>
<keyword evidence="2" id="KW-1185">Reference proteome</keyword>
<protein>
    <submittedName>
        <fullName evidence="1">Uncharacterized protein</fullName>
    </submittedName>
</protein>
<proteinExistence type="predicted"/>
<reference evidence="1" key="1">
    <citation type="submission" date="2025-08" db="UniProtKB">
        <authorList>
            <consortium name="Ensembl"/>
        </authorList>
    </citation>
    <scope>IDENTIFICATION</scope>
</reference>
<evidence type="ECO:0000313" key="2">
    <source>
        <dbReference type="Proteomes" id="UP000472269"/>
    </source>
</evidence>
<dbReference type="Ensembl" id="ENSACUT00000023513.1">
    <property type="protein sequence ID" value="ENSACUP00000022054.1"/>
    <property type="gene ID" value="ENSACUG00000014737.1"/>
</dbReference>
<organism evidence="1 2">
    <name type="scientific">Athene cunicularia</name>
    <name type="common">Burrowing owl</name>
    <name type="synonym">Speotyto cunicularia</name>
    <dbReference type="NCBI Taxonomy" id="194338"/>
    <lineage>
        <taxon>Eukaryota</taxon>
        <taxon>Metazoa</taxon>
        <taxon>Chordata</taxon>
        <taxon>Craniata</taxon>
        <taxon>Vertebrata</taxon>
        <taxon>Euteleostomi</taxon>
        <taxon>Archelosauria</taxon>
        <taxon>Archosauria</taxon>
        <taxon>Dinosauria</taxon>
        <taxon>Saurischia</taxon>
        <taxon>Theropoda</taxon>
        <taxon>Coelurosauria</taxon>
        <taxon>Aves</taxon>
        <taxon>Neognathae</taxon>
        <taxon>Neoaves</taxon>
        <taxon>Telluraves</taxon>
        <taxon>Strigiformes</taxon>
        <taxon>Strigidae</taxon>
        <taxon>Athene</taxon>
    </lineage>
</organism>
<evidence type="ECO:0000313" key="1">
    <source>
        <dbReference type="Ensembl" id="ENSACUP00000022054.1"/>
    </source>
</evidence>